<dbReference type="PROSITE" id="PS50178">
    <property type="entry name" value="ZF_FYVE"/>
    <property type="match status" value="1"/>
</dbReference>
<dbReference type="CDD" id="cd15719">
    <property type="entry name" value="FYVE_WDFY3"/>
    <property type="match status" value="1"/>
</dbReference>
<organism evidence="10">
    <name type="scientific">Angiostrongylus costaricensis</name>
    <name type="common">Nematode worm</name>
    <dbReference type="NCBI Taxonomy" id="334426"/>
    <lineage>
        <taxon>Eukaryota</taxon>
        <taxon>Metazoa</taxon>
        <taxon>Ecdysozoa</taxon>
        <taxon>Nematoda</taxon>
        <taxon>Chromadorea</taxon>
        <taxon>Rhabditida</taxon>
        <taxon>Rhabditina</taxon>
        <taxon>Rhabditomorpha</taxon>
        <taxon>Strongyloidea</taxon>
        <taxon>Metastrongylidae</taxon>
        <taxon>Angiostrongylus</taxon>
    </lineage>
</organism>
<reference evidence="8 9" key="2">
    <citation type="submission" date="2018-11" db="EMBL/GenBank/DDBJ databases">
        <authorList>
            <consortium name="Pathogen Informatics"/>
        </authorList>
    </citation>
    <scope>NUCLEOTIDE SEQUENCE [LARGE SCALE GENOMIC DNA]</scope>
    <source>
        <strain evidence="8 9">Costa Rica</strain>
    </source>
</reference>
<evidence type="ECO:0000256" key="2">
    <source>
        <dbReference type="ARBA" id="ARBA00022723"/>
    </source>
</evidence>
<name>A0A0R3PHV9_ANGCS</name>
<keyword evidence="4" id="KW-0862">Zinc</keyword>
<dbReference type="PANTHER" id="PTHR46108:SF4">
    <property type="entry name" value="BLUE CHEESE"/>
    <property type="match status" value="1"/>
</dbReference>
<dbReference type="InterPro" id="IPR015943">
    <property type="entry name" value="WD40/YVTN_repeat-like_dom_sf"/>
</dbReference>
<reference evidence="10" key="1">
    <citation type="submission" date="2017-02" db="UniProtKB">
        <authorList>
            <consortium name="WormBaseParasite"/>
        </authorList>
    </citation>
    <scope>IDENTIFICATION</scope>
</reference>
<evidence type="ECO:0000256" key="3">
    <source>
        <dbReference type="ARBA" id="ARBA00022771"/>
    </source>
</evidence>
<dbReference type="Gene3D" id="3.30.40.10">
    <property type="entry name" value="Zinc/RING finger domain, C3HC4 (zinc finger)"/>
    <property type="match status" value="1"/>
</dbReference>
<accession>A0A0R3PHV9</accession>
<evidence type="ECO:0000256" key="4">
    <source>
        <dbReference type="ARBA" id="ARBA00022833"/>
    </source>
</evidence>
<protein>
    <submittedName>
        <fullName evidence="10">FYVE-type domain-containing protein</fullName>
    </submittedName>
</protein>
<evidence type="ECO:0000313" key="9">
    <source>
        <dbReference type="Proteomes" id="UP000267027"/>
    </source>
</evidence>
<dbReference type="OrthoDB" id="10018316at2759"/>
<sequence>MLHYILELRSAVGSIYQSERTGVIALEQNKVLIGSNRYIAWGFPDRSIRMGQIDSDKSSCIHEMCDADELTCIASGDDRTLFCGSSTGCVVCSAHAFVVSASRDCSVILWHQSELYLIRQLPLHPSPVSAVAINDTTGDIATSCTTLLHLWSINGDLLAVVNTCDSNIIMDPSQMILSITFSTMNEWDSDNVVVCGTSDGVVKIYSCVMMENDGSVEAPHIEPQLKPGASSSASVHARLDRVRRRLKVGGSQDTSEAHSPEPPASPKMSTSYDESEGIERPECPQYVRVLMQRAALTVHTAFNRPDNTHPAPITCLAPSRDHKSFLVGDGIGRLWCWQAGEDGGRADHWVQDVARQRCTQCQHKFSIADRKHHCRNCGQIFCAKCSRFESHITHMRISRPVRVCQNCFLRLGAQT</sequence>
<keyword evidence="3 5" id="KW-0863">Zinc-finger</keyword>
<dbReference type="Gene3D" id="2.130.10.10">
    <property type="entry name" value="YVTN repeat-like/Quinoprotein amine dehydrogenase"/>
    <property type="match status" value="1"/>
</dbReference>
<dbReference type="GO" id="GO:0008270">
    <property type="term" value="F:zinc ion binding"/>
    <property type="evidence" value="ECO:0007669"/>
    <property type="project" value="UniProtKB-KW"/>
</dbReference>
<dbReference type="InterPro" id="IPR013083">
    <property type="entry name" value="Znf_RING/FYVE/PHD"/>
</dbReference>
<feature type="domain" description="FYVE-type" evidence="7">
    <location>
        <begin position="352"/>
        <end position="412"/>
    </location>
</feature>
<evidence type="ECO:0000259" key="7">
    <source>
        <dbReference type="PROSITE" id="PS50178"/>
    </source>
</evidence>
<evidence type="ECO:0000256" key="1">
    <source>
        <dbReference type="ARBA" id="ARBA00022574"/>
    </source>
</evidence>
<gene>
    <name evidence="8" type="ORF">ACOC_LOCUS3937</name>
</gene>
<dbReference type="InterPro" id="IPR011011">
    <property type="entry name" value="Znf_FYVE_PHD"/>
</dbReference>
<dbReference type="InterPro" id="IPR036322">
    <property type="entry name" value="WD40_repeat_dom_sf"/>
</dbReference>
<evidence type="ECO:0000256" key="6">
    <source>
        <dbReference type="SAM" id="MobiDB-lite"/>
    </source>
</evidence>
<dbReference type="Pfam" id="PF01363">
    <property type="entry name" value="FYVE"/>
    <property type="match status" value="1"/>
</dbReference>
<proteinExistence type="predicted"/>
<dbReference type="InterPro" id="IPR051944">
    <property type="entry name" value="BEACH_domain_protein"/>
</dbReference>
<dbReference type="EMBL" id="UYYA01001610">
    <property type="protein sequence ID" value="VDM55522.1"/>
    <property type="molecule type" value="Genomic_DNA"/>
</dbReference>
<dbReference type="InterPro" id="IPR001680">
    <property type="entry name" value="WD40_rpt"/>
</dbReference>
<evidence type="ECO:0000256" key="5">
    <source>
        <dbReference type="PROSITE-ProRule" id="PRU00091"/>
    </source>
</evidence>
<keyword evidence="2" id="KW-0479">Metal-binding</keyword>
<dbReference type="STRING" id="334426.A0A0R3PHV9"/>
<dbReference type="Proteomes" id="UP000267027">
    <property type="component" value="Unassembled WGS sequence"/>
</dbReference>
<dbReference type="SUPFAM" id="SSF57903">
    <property type="entry name" value="FYVE/PHD zinc finger"/>
    <property type="match status" value="1"/>
</dbReference>
<dbReference type="InterPro" id="IPR017455">
    <property type="entry name" value="Znf_FYVE-rel"/>
</dbReference>
<feature type="region of interest" description="Disordered" evidence="6">
    <location>
        <begin position="247"/>
        <end position="279"/>
    </location>
</feature>
<dbReference type="SUPFAM" id="SSF50978">
    <property type="entry name" value="WD40 repeat-like"/>
    <property type="match status" value="1"/>
</dbReference>
<dbReference type="SMART" id="SM00064">
    <property type="entry name" value="FYVE"/>
    <property type="match status" value="1"/>
</dbReference>
<dbReference type="SMART" id="SM00320">
    <property type="entry name" value="WD40"/>
    <property type="match status" value="4"/>
</dbReference>
<keyword evidence="1" id="KW-0853">WD repeat</keyword>
<keyword evidence="9" id="KW-1185">Reference proteome</keyword>
<evidence type="ECO:0000313" key="10">
    <source>
        <dbReference type="WBParaSite" id="ACOC_0000393601-mRNA-1"/>
    </source>
</evidence>
<dbReference type="AlphaFoldDB" id="A0A0R3PHV9"/>
<dbReference type="InterPro" id="IPR000306">
    <property type="entry name" value="Znf_FYVE"/>
</dbReference>
<dbReference type="PANTHER" id="PTHR46108">
    <property type="entry name" value="BLUE CHEESE"/>
    <property type="match status" value="1"/>
</dbReference>
<evidence type="ECO:0000313" key="8">
    <source>
        <dbReference type="EMBL" id="VDM55522.1"/>
    </source>
</evidence>
<dbReference type="WBParaSite" id="ACOC_0000393601-mRNA-1">
    <property type="protein sequence ID" value="ACOC_0000393601-mRNA-1"/>
    <property type="gene ID" value="ACOC_0000393601"/>
</dbReference>